<keyword evidence="8" id="KW-0732">Signal</keyword>
<comment type="catalytic activity">
    <reaction evidence="6 8">
        <text>[(1-&gt;4)-alpha-D-galacturonosyl methyl ester](n) + n H2O = [(1-&gt;4)-alpha-D-galacturonosyl](n) + n methanol + n H(+)</text>
        <dbReference type="Rhea" id="RHEA:22380"/>
        <dbReference type="Rhea" id="RHEA-COMP:14570"/>
        <dbReference type="Rhea" id="RHEA-COMP:14573"/>
        <dbReference type="ChEBI" id="CHEBI:15377"/>
        <dbReference type="ChEBI" id="CHEBI:15378"/>
        <dbReference type="ChEBI" id="CHEBI:17790"/>
        <dbReference type="ChEBI" id="CHEBI:140522"/>
        <dbReference type="ChEBI" id="CHEBI:140523"/>
        <dbReference type="EC" id="3.1.1.11"/>
    </reaction>
</comment>
<dbReference type="Proteomes" id="UP001295794">
    <property type="component" value="Unassembled WGS sequence"/>
</dbReference>
<protein>
    <recommendedName>
        <fullName evidence="3 8">Pectinesterase</fullName>
        <ecNumber evidence="3 8">3.1.1.11</ecNumber>
    </recommendedName>
</protein>
<keyword evidence="8" id="KW-0964">Secreted</keyword>
<dbReference type="InterPro" id="IPR000070">
    <property type="entry name" value="Pectinesterase_cat"/>
</dbReference>
<dbReference type="GO" id="GO:0030599">
    <property type="term" value="F:pectinesterase activity"/>
    <property type="evidence" value="ECO:0007669"/>
    <property type="project" value="UniProtKB-UniRule"/>
</dbReference>
<dbReference type="PROSITE" id="PS00503">
    <property type="entry name" value="PECTINESTERASE_2"/>
    <property type="match status" value="1"/>
</dbReference>
<dbReference type="InterPro" id="IPR011050">
    <property type="entry name" value="Pectin_lyase_fold/virulence"/>
</dbReference>
<dbReference type="GO" id="GO:0045490">
    <property type="term" value="P:pectin catabolic process"/>
    <property type="evidence" value="ECO:0007669"/>
    <property type="project" value="UniProtKB-UniRule"/>
</dbReference>
<keyword evidence="8" id="KW-0961">Cell wall biogenesis/degradation</keyword>
<proteinExistence type="inferred from homology"/>
<dbReference type="AlphaFoldDB" id="A0AAD2GZA3"/>
<evidence type="ECO:0000313" key="10">
    <source>
        <dbReference type="EMBL" id="CAK5266894.1"/>
    </source>
</evidence>
<comment type="subcellular location">
    <subcellularLocation>
        <location evidence="8">Secreted</location>
    </subcellularLocation>
</comment>
<feature type="chain" id="PRO_5041767715" description="Pectinesterase" evidence="8">
    <location>
        <begin position="17"/>
        <end position="335"/>
    </location>
</feature>
<dbReference type="PANTHER" id="PTHR31321">
    <property type="entry name" value="ACYL-COA THIOESTER HYDROLASE YBHC-RELATED"/>
    <property type="match status" value="1"/>
</dbReference>
<feature type="signal peptide" evidence="8">
    <location>
        <begin position="1"/>
        <end position="16"/>
    </location>
</feature>
<evidence type="ECO:0000313" key="11">
    <source>
        <dbReference type="Proteomes" id="UP001295794"/>
    </source>
</evidence>
<evidence type="ECO:0000256" key="2">
    <source>
        <dbReference type="ARBA" id="ARBA00008891"/>
    </source>
</evidence>
<feature type="active site" evidence="7">
    <location>
        <position position="185"/>
    </location>
</feature>
<dbReference type="InterPro" id="IPR033131">
    <property type="entry name" value="Pectinesterase_Asp_AS"/>
</dbReference>
<dbReference type="InterPro" id="IPR012334">
    <property type="entry name" value="Pectin_lyas_fold"/>
</dbReference>
<gene>
    <name evidence="10" type="ORF">MYCIT1_LOCUS8907</name>
</gene>
<evidence type="ECO:0000259" key="9">
    <source>
        <dbReference type="Pfam" id="PF01095"/>
    </source>
</evidence>
<dbReference type="EC" id="3.1.1.11" evidence="3 8"/>
<dbReference type="SUPFAM" id="SSF51126">
    <property type="entry name" value="Pectin lyase-like"/>
    <property type="match status" value="1"/>
</dbReference>
<evidence type="ECO:0000256" key="5">
    <source>
        <dbReference type="ARBA" id="ARBA00023085"/>
    </source>
</evidence>
<dbReference type="GO" id="GO:0005576">
    <property type="term" value="C:extracellular region"/>
    <property type="evidence" value="ECO:0007669"/>
    <property type="project" value="UniProtKB-SubCell"/>
</dbReference>
<organism evidence="10 11">
    <name type="scientific">Mycena citricolor</name>
    <dbReference type="NCBI Taxonomy" id="2018698"/>
    <lineage>
        <taxon>Eukaryota</taxon>
        <taxon>Fungi</taxon>
        <taxon>Dikarya</taxon>
        <taxon>Basidiomycota</taxon>
        <taxon>Agaricomycotina</taxon>
        <taxon>Agaricomycetes</taxon>
        <taxon>Agaricomycetidae</taxon>
        <taxon>Agaricales</taxon>
        <taxon>Marasmiineae</taxon>
        <taxon>Mycenaceae</taxon>
        <taxon>Mycena</taxon>
    </lineage>
</organism>
<reference evidence="10" key="1">
    <citation type="submission" date="2023-11" db="EMBL/GenBank/DDBJ databases">
        <authorList>
            <person name="De Vega J J."/>
            <person name="De Vega J J."/>
        </authorList>
    </citation>
    <scope>NUCLEOTIDE SEQUENCE</scope>
</reference>
<evidence type="ECO:0000256" key="4">
    <source>
        <dbReference type="ARBA" id="ARBA00022801"/>
    </source>
</evidence>
<keyword evidence="11" id="KW-1185">Reference proteome</keyword>
<evidence type="ECO:0000256" key="1">
    <source>
        <dbReference type="ARBA" id="ARBA00005184"/>
    </source>
</evidence>
<dbReference type="Pfam" id="PF01095">
    <property type="entry name" value="Pectinesterase"/>
    <property type="match status" value="1"/>
</dbReference>
<dbReference type="Gene3D" id="2.160.20.10">
    <property type="entry name" value="Single-stranded right-handed beta-helix, Pectin lyase-like"/>
    <property type="match status" value="1"/>
</dbReference>
<comment type="caution">
    <text evidence="10">The sequence shown here is derived from an EMBL/GenBank/DDBJ whole genome shotgun (WGS) entry which is preliminary data.</text>
</comment>
<accession>A0AAD2GZA3</accession>
<evidence type="ECO:0000256" key="8">
    <source>
        <dbReference type="RuleBase" id="RU000589"/>
    </source>
</evidence>
<sequence length="335" mass="36245">MRFLLLPLLAVLSVHAHKATTPPAGAVIVRPNTTVPGEFPDLGSAINALPADNSSQTVFVFPGLYVGQVNVSRPGPVTIRGYTEHALNYAHNTVTLLHNASLATGAGSDDRTGTLRVLSANVSLYNLNIVNNFGVALTNGQAIALSAQADRMGVYACGLFSYQDTLYTNVGNHIFLKSYIEGAVDYIFGRHSIAYFQGNTLASRGSGCITASGRQLNDSGIYLFEDNKVIAAADAFSNVTDHVFLGRPWGNWARVIFKNTDIQAPMNNTIWSIWNVGNANTDFVDYAEYNSFGPGVENANRPNFSTIITKKEAAGYTLQSIIPSWADWVDSKYVH</sequence>
<dbReference type="PANTHER" id="PTHR31321:SF57">
    <property type="entry name" value="PECTINESTERASE 53-RELATED"/>
    <property type="match status" value="1"/>
</dbReference>
<comment type="function">
    <text evidence="8">Involved in maceration and soft-rotting of plant tissue.</text>
</comment>
<dbReference type="EMBL" id="CAVNYO010000110">
    <property type="protein sequence ID" value="CAK5266894.1"/>
    <property type="molecule type" value="Genomic_DNA"/>
</dbReference>
<comment type="pathway">
    <text evidence="1 8">Glycan metabolism; pectin degradation; 2-dehydro-3-deoxy-D-gluconate from pectin: step 1/5.</text>
</comment>
<comment type="similarity">
    <text evidence="2">Belongs to the pectinesterase family.</text>
</comment>
<evidence type="ECO:0000256" key="6">
    <source>
        <dbReference type="ARBA" id="ARBA00047928"/>
    </source>
</evidence>
<evidence type="ECO:0000256" key="3">
    <source>
        <dbReference type="ARBA" id="ARBA00013229"/>
    </source>
</evidence>
<keyword evidence="4 8" id="KW-0378">Hydrolase</keyword>
<evidence type="ECO:0000256" key="7">
    <source>
        <dbReference type="PROSITE-ProRule" id="PRU10040"/>
    </source>
</evidence>
<name>A0AAD2GZA3_9AGAR</name>
<dbReference type="GO" id="GO:0042545">
    <property type="term" value="P:cell wall modification"/>
    <property type="evidence" value="ECO:0007669"/>
    <property type="project" value="UniProtKB-UniRule"/>
</dbReference>
<feature type="domain" description="Pectinesterase catalytic" evidence="9">
    <location>
        <begin position="37"/>
        <end position="322"/>
    </location>
</feature>
<keyword evidence="5 8" id="KW-0063">Aspartyl esterase</keyword>